<dbReference type="SMART" id="SM00421">
    <property type="entry name" value="HTH_LUXR"/>
    <property type="match status" value="1"/>
</dbReference>
<keyword evidence="8" id="KW-1185">Reference proteome</keyword>
<dbReference type="PANTHER" id="PTHR44688">
    <property type="entry name" value="DNA-BINDING TRANSCRIPTIONAL ACTIVATOR DEVR_DOSR"/>
    <property type="match status" value="1"/>
</dbReference>
<organism evidence="7 8">
    <name type="scientific">Sutterella megalosphaeroides</name>
    <dbReference type="NCBI Taxonomy" id="2494234"/>
    <lineage>
        <taxon>Bacteria</taxon>
        <taxon>Pseudomonadati</taxon>
        <taxon>Pseudomonadota</taxon>
        <taxon>Betaproteobacteria</taxon>
        <taxon>Burkholderiales</taxon>
        <taxon>Sutterellaceae</taxon>
        <taxon>Sutterella</taxon>
    </lineage>
</organism>
<feature type="domain" description="HTH luxR-type" evidence="5">
    <location>
        <begin position="145"/>
        <end position="210"/>
    </location>
</feature>
<evidence type="ECO:0000259" key="6">
    <source>
        <dbReference type="PROSITE" id="PS50110"/>
    </source>
</evidence>
<dbReference type="OrthoDB" id="9802186at2"/>
<proteinExistence type="predicted"/>
<dbReference type="InterPro" id="IPR036388">
    <property type="entry name" value="WH-like_DNA-bd_sf"/>
</dbReference>
<dbReference type="GO" id="GO:0006355">
    <property type="term" value="P:regulation of DNA-templated transcription"/>
    <property type="evidence" value="ECO:0007669"/>
    <property type="project" value="InterPro"/>
</dbReference>
<protein>
    <submittedName>
        <fullName evidence="7">DNA-binding response regulator</fullName>
    </submittedName>
</protein>
<dbReference type="Gene3D" id="1.10.10.10">
    <property type="entry name" value="Winged helix-like DNA-binding domain superfamily/Winged helix DNA-binding domain"/>
    <property type="match status" value="1"/>
</dbReference>
<dbReference type="CDD" id="cd06170">
    <property type="entry name" value="LuxR_C_like"/>
    <property type="match status" value="1"/>
</dbReference>
<dbReference type="InterPro" id="IPR016032">
    <property type="entry name" value="Sig_transdc_resp-reg_C-effctor"/>
</dbReference>
<sequence>MNFTNLSGNFEYKPLIRVIDDDDAVRRSWAFLLSGESYDVVTYADAGSFLASSDFRRYGAILLDVRMPNMSGLELQNRLKELGCDLPIIFVSGHGDIDMAVNTLKNGAVDFLQKPVKDDRLLEVIDAAVARNKAARRDQAEVADFKARLEQLTQREREVIRMVAQGYSNKEVAAEFGISEKTVQVHRGSAYRKLDLHNAAEIARLLLRSGDPL</sequence>
<dbReference type="SMART" id="SM00448">
    <property type="entry name" value="REC"/>
    <property type="match status" value="1"/>
</dbReference>
<gene>
    <name evidence="7" type="primary">nodW_2</name>
    <name evidence="7" type="ORF">SUTMEG_16750</name>
</gene>
<keyword evidence="3" id="KW-0804">Transcription</keyword>
<dbReference type="EMBL" id="AP018786">
    <property type="protein sequence ID" value="BBF23784.1"/>
    <property type="molecule type" value="Genomic_DNA"/>
</dbReference>
<dbReference type="Pfam" id="PF00072">
    <property type="entry name" value="Response_reg"/>
    <property type="match status" value="1"/>
</dbReference>
<feature type="domain" description="Response regulatory" evidence="6">
    <location>
        <begin position="15"/>
        <end position="129"/>
    </location>
</feature>
<name>A0A2Z6IBI8_9BURK</name>
<keyword evidence="4" id="KW-0597">Phosphoprotein</keyword>
<dbReference type="Pfam" id="PF00196">
    <property type="entry name" value="GerE"/>
    <property type="match status" value="1"/>
</dbReference>
<dbReference type="PRINTS" id="PR00038">
    <property type="entry name" value="HTHLUXR"/>
</dbReference>
<dbReference type="PROSITE" id="PS50043">
    <property type="entry name" value="HTH_LUXR_2"/>
    <property type="match status" value="1"/>
</dbReference>
<dbReference type="PANTHER" id="PTHR44688:SF16">
    <property type="entry name" value="DNA-BINDING TRANSCRIPTIONAL ACTIVATOR DEVR_DOSR"/>
    <property type="match status" value="1"/>
</dbReference>
<dbReference type="SUPFAM" id="SSF46894">
    <property type="entry name" value="C-terminal effector domain of the bipartite response regulators"/>
    <property type="match status" value="1"/>
</dbReference>
<dbReference type="GO" id="GO:0003677">
    <property type="term" value="F:DNA binding"/>
    <property type="evidence" value="ECO:0007669"/>
    <property type="project" value="UniProtKB-KW"/>
</dbReference>
<evidence type="ECO:0000256" key="4">
    <source>
        <dbReference type="PROSITE-ProRule" id="PRU00169"/>
    </source>
</evidence>
<evidence type="ECO:0000313" key="8">
    <source>
        <dbReference type="Proteomes" id="UP000271003"/>
    </source>
</evidence>
<dbReference type="GO" id="GO:0000160">
    <property type="term" value="P:phosphorelay signal transduction system"/>
    <property type="evidence" value="ECO:0007669"/>
    <property type="project" value="InterPro"/>
</dbReference>
<evidence type="ECO:0000256" key="3">
    <source>
        <dbReference type="ARBA" id="ARBA00023163"/>
    </source>
</evidence>
<dbReference type="PROSITE" id="PS00622">
    <property type="entry name" value="HTH_LUXR_1"/>
    <property type="match status" value="1"/>
</dbReference>
<evidence type="ECO:0000256" key="2">
    <source>
        <dbReference type="ARBA" id="ARBA00023125"/>
    </source>
</evidence>
<evidence type="ECO:0000313" key="7">
    <source>
        <dbReference type="EMBL" id="BBF23784.1"/>
    </source>
</evidence>
<feature type="modified residue" description="4-aspartylphosphate" evidence="4">
    <location>
        <position position="64"/>
    </location>
</feature>
<keyword evidence="1" id="KW-0805">Transcription regulation</keyword>
<keyword evidence="2 7" id="KW-0238">DNA-binding</keyword>
<reference evidence="7 8" key="1">
    <citation type="journal article" date="2018" name="Int. J. Syst. Evol. Microbiol.">
        <title>Mesosutterella multiformis gen. nov., sp. nov., a member of the family Sutterellaceae and Sutterella megalosphaeroides sp. nov., isolated from human faeces.</title>
        <authorList>
            <person name="Sakamoto M."/>
            <person name="Ikeyama N."/>
            <person name="Kunihiro T."/>
            <person name="Iino T."/>
            <person name="Yuki M."/>
            <person name="Ohkuma M."/>
        </authorList>
    </citation>
    <scope>NUCLEOTIDE SEQUENCE [LARGE SCALE GENOMIC DNA]</scope>
    <source>
        <strain evidence="7 8">6FBBBH3</strain>
    </source>
</reference>
<dbReference type="RefSeq" id="WP_120177351.1">
    <property type="nucleotide sequence ID" value="NZ_AP018786.1"/>
</dbReference>
<dbReference type="InterPro" id="IPR000792">
    <property type="entry name" value="Tscrpt_reg_LuxR_C"/>
</dbReference>
<dbReference type="SUPFAM" id="SSF52172">
    <property type="entry name" value="CheY-like"/>
    <property type="match status" value="1"/>
</dbReference>
<dbReference type="InterPro" id="IPR001789">
    <property type="entry name" value="Sig_transdc_resp-reg_receiver"/>
</dbReference>
<dbReference type="Proteomes" id="UP000271003">
    <property type="component" value="Chromosome"/>
</dbReference>
<accession>A0A2Z6IBI8</accession>
<dbReference type="PROSITE" id="PS50110">
    <property type="entry name" value="RESPONSE_REGULATORY"/>
    <property type="match status" value="1"/>
</dbReference>
<dbReference type="Gene3D" id="3.40.50.2300">
    <property type="match status" value="1"/>
</dbReference>
<evidence type="ECO:0000256" key="1">
    <source>
        <dbReference type="ARBA" id="ARBA00023015"/>
    </source>
</evidence>
<dbReference type="InterPro" id="IPR011006">
    <property type="entry name" value="CheY-like_superfamily"/>
</dbReference>
<dbReference type="KEGG" id="sutt:SUTMEG_16750"/>
<dbReference type="CDD" id="cd17537">
    <property type="entry name" value="REC_FixJ"/>
    <property type="match status" value="1"/>
</dbReference>
<dbReference type="AlphaFoldDB" id="A0A2Z6IBI8"/>
<evidence type="ECO:0000259" key="5">
    <source>
        <dbReference type="PROSITE" id="PS50043"/>
    </source>
</evidence>